<evidence type="ECO:0000313" key="1">
    <source>
        <dbReference type="EMBL" id="OXE28449.1"/>
    </source>
</evidence>
<dbReference type="Proteomes" id="UP000214596">
    <property type="component" value="Unassembled WGS sequence"/>
</dbReference>
<accession>A0A227J039</accession>
<proteinExistence type="predicted"/>
<protein>
    <submittedName>
        <fullName evidence="1">Uncharacterized protein</fullName>
    </submittedName>
</protein>
<reference evidence="1 2" key="1">
    <citation type="journal article" date="2017" name="Appl. Environ. Microbiol.">
        <title>Parallel evolution of two clades of a major Atlantic endemic Vibrio parahaemolyticus pathogen lineage by independent acquisition of related pathogenicity islands.</title>
        <authorList>
            <person name="Xu F."/>
            <person name="Gonzalez-Escalona N."/>
            <person name="Drees K.P."/>
            <person name="Sebra R.P."/>
            <person name="Cooper V.S."/>
            <person name="Jones S.H."/>
            <person name="Whistler C.A."/>
        </authorList>
    </citation>
    <scope>NUCLEOTIDE SEQUENCE [LARGE SCALE GENOMIC DNA]</scope>
    <source>
        <strain evidence="1 2">MAVP-3</strain>
    </source>
</reference>
<comment type="caution">
    <text evidence="1">The sequence shown here is derived from an EMBL/GenBank/DDBJ whole genome shotgun (WGS) entry which is preliminary data.</text>
</comment>
<dbReference type="AlphaFoldDB" id="A0A227J039"/>
<evidence type="ECO:0000313" key="2">
    <source>
        <dbReference type="Proteomes" id="UP000214596"/>
    </source>
</evidence>
<dbReference type="EMBL" id="NIXT01004340">
    <property type="protein sequence ID" value="OXE28449.1"/>
    <property type="molecule type" value="Genomic_DNA"/>
</dbReference>
<gene>
    <name evidence="1" type="ORF">CA163_33850</name>
</gene>
<organism evidence="1 2">
    <name type="scientific">Vibrio parahaemolyticus</name>
    <dbReference type="NCBI Taxonomy" id="670"/>
    <lineage>
        <taxon>Bacteria</taxon>
        <taxon>Pseudomonadati</taxon>
        <taxon>Pseudomonadota</taxon>
        <taxon>Gammaproteobacteria</taxon>
        <taxon>Vibrionales</taxon>
        <taxon>Vibrionaceae</taxon>
        <taxon>Vibrio</taxon>
    </lineage>
</organism>
<name>A0A227J039_VIBPH</name>
<sequence>MSCPETKKPVMIHGFCVFSGYLGLLPEGLEAFDVFRF</sequence>